<dbReference type="EMBL" id="CAEZXX010000124">
    <property type="protein sequence ID" value="CAB4719468.1"/>
    <property type="molecule type" value="Genomic_DNA"/>
</dbReference>
<evidence type="ECO:0000256" key="1">
    <source>
        <dbReference type="SAM" id="MobiDB-lite"/>
    </source>
</evidence>
<name>A0A6J6RDG6_9ZZZZ</name>
<sequence>MTKAMSSPMVSAPLLPPPSKPATATMSPPSAARSTVVFAVFLNT</sequence>
<accession>A0A6J6RDG6</accession>
<proteinExistence type="predicted"/>
<organism evidence="2">
    <name type="scientific">freshwater metagenome</name>
    <dbReference type="NCBI Taxonomy" id="449393"/>
    <lineage>
        <taxon>unclassified sequences</taxon>
        <taxon>metagenomes</taxon>
        <taxon>ecological metagenomes</taxon>
    </lineage>
</organism>
<evidence type="ECO:0000313" key="3">
    <source>
        <dbReference type="EMBL" id="CAB4885097.1"/>
    </source>
</evidence>
<gene>
    <name evidence="2" type="ORF">UFOPK2602_01633</name>
    <name evidence="3" type="ORF">UFOPK3417_01803</name>
</gene>
<protein>
    <submittedName>
        <fullName evidence="2">Unannotated protein</fullName>
    </submittedName>
</protein>
<evidence type="ECO:0000313" key="2">
    <source>
        <dbReference type="EMBL" id="CAB4719468.1"/>
    </source>
</evidence>
<dbReference type="AlphaFoldDB" id="A0A6J6RDG6"/>
<dbReference type="EMBL" id="CAFBLR010000229">
    <property type="protein sequence ID" value="CAB4885097.1"/>
    <property type="molecule type" value="Genomic_DNA"/>
</dbReference>
<reference evidence="2" key="1">
    <citation type="submission" date="2020-05" db="EMBL/GenBank/DDBJ databases">
        <authorList>
            <person name="Chiriac C."/>
            <person name="Salcher M."/>
            <person name="Ghai R."/>
            <person name="Kavagutti S V."/>
        </authorList>
    </citation>
    <scope>NUCLEOTIDE SEQUENCE</scope>
</reference>
<feature type="region of interest" description="Disordered" evidence="1">
    <location>
        <begin position="1"/>
        <end position="29"/>
    </location>
</feature>